<gene>
    <name evidence="3" type="primary">LOC102808947</name>
</gene>
<organism evidence="2 3">
    <name type="scientific">Saccoglossus kowalevskii</name>
    <name type="common">Acorn worm</name>
    <dbReference type="NCBI Taxonomy" id="10224"/>
    <lineage>
        <taxon>Eukaryota</taxon>
        <taxon>Metazoa</taxon>
        <taxon>Hemichordata</taxon>
        <taxon>Enteropneusta</taxon>
        <taxon>Harrimaniidae</taxon>
        <taxon>Saccoglossus</taxon>
    </lineage>
</organism>
<keyword evidence="2" id="KW-1185">Reference proteome</keyword>
<evidence type="ECO:0000313" key="3">
    <source>
        <dbReference type="RefSeq" id="XP_006813738.1"/>
    </source>
</evidence>
<keyword evidence="1" id="KW-0812">Transmembrane</keyword>
<dbReference type="Proteomes" id="UP000694865">
    <property type="component" value="Unplaced"/>
</dbReference>
<reference evidence="3" key="1">
    <citation type="submission" date="2025-08" db="UniProtKB">
        <authorList>
            <consortium name="RefSeq"/>
        </authorList>
    </citation>
    <scope>IDENTIFICATION</scope>
    <source>
        <tissue evidence="3">Testes</tissue>
    </source>
</reference>
<evidence type="ECO:0000313" key="2">
    <source>
        <dbReference type="Proteomes" id="UP000694865"/>
    </source>
</evidence>
<protein>
    <submittedName>
        <fullName evidence="3">Uncharacterized protein LOC102808947</fullName>
    </submittedName>
</protein>
<dbReference type="RefSeq" id="XP_006813738.1">
    <property type="nucleotide sequence ID" value="XM_006813675.1"/>
</dbReference>
<name>A0ABM0M147_SACKO</name>
<accession>A0ABM0M147</accession>
<proteinExistence type="predicted"/>
<dbReference type="GeneID" id="102808947"/>
<sequence length="359" mass="38485">MAISTDLELQIYTIFNPFPSAVVFELDTDVTISSMSISVTNNGPDDLPAVSNGSINYEVKMYIAEIENGIIVDPVEVTGFDLDDDAALRRANSIVSGSNQLFQMPTPTAVVNYPSEKCSTHSHLCVALEHGSTYVDNNADNDYYCLKFIDGMFSEVVGPTACASDVLISEVNITNPASPVYTYDEPTTITFDMQLHNAGGAVVPGGNDNLGLQVFVSSDNSSSSEFVLNITYSLNINLSASIEPWGDTVYRGLSVNVSIPAENCDVYTYLCLLFVQAATATFDDETANNLMCLKFDEVSKNGVGVIECPENPDQSLGPWAIGGIITGGIVLAFIILVGLLCLTSALLKKNTVQDAAEEK</sequence>
<feature type="transmembrane region" description="Helical" evidence="1">
    <location>
        <begin position="319"/>
        <end position="342"/>
    </location>
</feature>
<evidence type="ECO:0000256" key="1">
    <source>
        <dbReference type="SAM" id="Phobius"/>
    </source>
</evidence>
<keyword evidence="1" id="KW-0472">Membrane</keyword>
<keyword evidence="1" id="KW-1133">Transmembrane helix</keyword>